<evidence type="ECO:0000256" key="1">
    <source>
        <dbReference type="ARBA" id="ARBA00012528"/>
    </source>
</evidence>
<dbReference type="CDD" id="cd01949">
    <property type="entry name" value="GGDEF"/>
    <property type="match status" value="1"/>
</dbReference>
<evidence type="ECO:0000256" key="3">
    <source>
        <dbReference type="SAM" id="Coils"/>
    </source>
</evidence>
<dbReference type="InterPro" id="IPR029787">
    <property type="entry name" value="Nucleotide_cyclase"/>
</dbReference>
<dbReference type="PROSITE" id="PS50887">
    <property type="entry name" value="GGDEF"/>
    <property type="match status" value="1"/>
</dbReference>
<dbReference type="EC" id="2.7.7.65" evidence="1"/>
<name>A0ABY7VAX6_9GAMM</name>
<dbReference type="InterPro" id="IPR000160">
    <property type="entry name" value="GGDEF_dom"/>
</dbReference>
<feature type="domain" description="GGDEF" evidence="4">
    <location>
        <begin position="404"/>
        <end position="534"/>
    </location>
</feature>
<evidence type="ECO:0000259" key="4">
    <source>
        <dbReference type="PROSITE" id="PS50887"/>
    </source>
</evidence>
<accession>A0ABY7VAX6</accession>
<dbReference type="PANTHER" id="PTHR45138:SF9">
    <property type="entry name" value="DIGUANYLATE CYCLASE DGCM-RELATED"/>
    <property type="match status" value="1"/>
</dbReference>
<evidence type="ECO:0000256" key="2">
    <source>
        <dbReference type="ARBA" id="ARBA00034247"/>
    </source>
</evidence>
<dbReference type="InterPro" id="IPR048516">
    <property type="entry name" value="DGCcoil"/>
</dbReference>
<comment type="catalytic activity">
    <reaction evidence="2">
        <text>2 GTP = 3',3'-c-di-GMP + 2 diphosphate</text>
        <dbReference type="Rhea" id="RHEA:24898"/>
        <dbReference type="ChEBI" id="CHEBI:33019"/>
        <dbReference type="ChEBI" id="CHEBI:37565"/>
        <dbReference type="ChEBI" id="CHEBI:58805"/>
        <dbReference type="EC" id="2.7.7.65"/>
    </reaction>
</comment>
<keyword evidence="3" id="KW-0175">Coiled coil</keyword>
<evidence type="ECO:0000313" key="5">
    <source>
        <dbReference type="EMBL" id="WDE10455.1"/>
    </source>
</evidence>
<dbReference type="RefSeq" id="WP_274050491.1">
    <property type="nucleotide sequence ID" value="NZ_CP059693.1"/>
</dbReference>
<gene>
    <name evidence="5" type="ORF">H3N35_19575</name>
</gene>
<dbReference type="Gene3D" id="3.30.70.270">
    <property type="match status" value="1"/>
</dbReference>
<organism evidence="5 6">
    <name type="scientific">Thalassomonas haliotis</name>
    <dbReference type="NCBI Taxonomy" id="485448"/>
    <lineage>
        <taxon>Bacteria</taxon>
        <taxon>Pseudomonadati</taxon>
        <taxon>Pseudomonadota</taxon>
        <taxon>Gammaproteobacteria</taxon>
        <taxon>Alteromonadales</taxon>
        <taxon>Colwelliaceae</taxon>
        <taxon>Thalassomonas</taxon>
    </lineage>
</organism>
<sequence length="534" mass="60294">MNEKSVAVEQINVLKKKLDAAIKSRAAVDSDLKAQSSLLVQFITRLTKLCKGIDKELDSRLSKLKKLLAKGAPITDLEQQIAFIAKIIQNYDLKTAKEISQLNRQCNDTAKVLLKINTLPGAEKRELRNIVKECEQSKETLVQYIPLLSQLINAYDTALKLSPALPKKGLLDALNNGIAAEGRTVDESKEVNQVVIAKLSYVIDHLVLPEKHTSELLKIKEQLSHNISNDKLMVSLLDLFDVIISDLQQERATAESFLSGLSETLSDVQKAINKTLFSNKASQSASNELNAKLHQQVDEMSTVVDSAKSVTDLKQKINKNLQNIVQTLEDKSSTESKHNRQIENQLNDMTARVRELEKQSQFFEEQLKQQKIKSMQDALTKLNNRAAFDDYFSKQLLDFQQQRHDLALVILDLDDFKRINDTYGHTAGDKTLQVMAMTLTKKVSPDAFIARYGGEEFVLVYSGVSQDKLLQYLNDLRKHIARLPFKFKNNKVSITTSIGVTHIKEQDNIHSAFERADKALYQAKDQGKNRVVYL</sequence>
<dbReference type="NCBIfam" id="TIGR00254">
    <property type="entry name" value="GGDEF"/>
    <property type="match status" value="1"/>
</dbReference>
<dbReference type="Proteomes" id="UP001215231">
    <property type="component" value="Chromosome"/>
</dbReference>
<keyword evidence="6" id="KW-1185">Reference proteome</keyword>
<dbReference type="Pfam" id="PF00990">
    <property type="entry name" value="GGDEF"/>
    <property type="match status" value="1"/>
</dbReference>
<dbReference type="InterPro" id="IPR050469">
    <property type="entry name" value="Diguanylate_Cyclase"/>
</dbReference>
<dbReference type="Pfam" id="PF20975">
    <property type="entry name" value="DGCcoil"/>
    <property type="match status" value="1"/>
</dbReference>
<dbReference type="InterPro" id="IPR043128">
    <property type="entry name" value="Rev_trsase/Diguanyl_cyclase"/>
</dbReference>
<dbReference type="SUPFAM" id="SSF55073">
    <property type="entry name" value="Nucleotide cyclase"/>
    <property type="match status" value="1"/>
</dbReference>
<protein>
    <recommendedName>
        <fullName evidence="1">diguanylate cyclase</fullName>
        <ecNumber evidence="1">2.7.7.65</ecNumber>
    </recommendedName>
</protein>
<evidence type="ECO:0000313" key="6">
    <source>
        <dbReference type="Proteomes" id="UP001215231"/>
    </source>
</evidence>
<proteinExistence type="predicted"/>
<reference evidence="5 6" key="1">
    <citation type="journal article" date="2022" name="Mar. Drugs">
        <title>Bioassay-Guided Fractionation Leads to the Detection of Cholic Acid Generated by the Rare Thalassomonas sp.</title>
        <authorList>
            <person name="Pheiffer F."/>
            <person name="Schneider Y.K."/>
            <person name="Hansen E.H."/>
            <person name="Andersen J.H."/>
            <person name="Isaksson J."/>
            <person name="Busche T."/>
            <person name="R C."/>
            <person name="Kalinowski J."/>
            <person name="Zyl L.V."/>
            <person name="Trindade M."/>
        </authorList>
    </citation>
    <scope>NUCLEOTIDE SEQUENCE [LARGE SCALE GENOMIC DNA]</scope>
    <source>
        <strain evidence="5 6">A5K-61T</strain>
    </source>
</reference>
<dbReference type="SMART" id="SM00267">
    <property type="entry name" value="GGDEF"/>
    <property type="match status" value="1"/>
</dbReference>
<dbReference type="EMBL" id="CP059693">
    <property type="protein sequence ID" value="WDE10455.1"/>
    <property type="molecule type" value="Genomic_DNA"/>
</dbReference>
<dbReference type="PANTHER" id="PTHR45138">
    <property type="entry name" value="REGULATORY COMPONENTS OF SENSORY TRANSDUCTION SYSTEM"/>
    <property type="match status" value="1"/>
</dbReference>
<feature type="coiled-coil region" evidence="3">
    <location>
        <begin position="339"/>
        <end position="385"/>
    </location>
</feature>